<name>A0ABP8GU36_9SPHI</name>
<accession>A0ABP8GU36</accession>
<reference evidence="3" key="1">
    <citation type="journal article" date="2019" name="Int. J. Syst. Evol. Microbiol.">
        <title>The Global Catalogue of Microorganisms (GCM) 10K type strain sequencing project: providing services to taxonomists for standard genome sequencing and annotation.</title>
        <authorList>
            <consortium name="The Broad Institute Genomics Platform"/>
            <consortium name="The Broad Institute Genome Sequencing Center for Infectious Disease"/>
            <person name="Wu L."/>
            <person name="Ma J."/>
        </authorList>
    </citation>
    <scope>NUCLEOTIDE SEQUENCE [LARGE SCALE GENOMIC DNA]</scope>
    <source>
        <strain evidence="3">JCM 17705</strain>
    </source>
</reference>
<feature type="chain" id="PRO_5046178814" evidence="1">
    <location>
        <begin position="27"/>
        <end position="234"/>
    </location>
</feature>
<evidence type="ECO:0000256" key="1">
    <source>
        <dbReference type="SAM" id="SignalP"/>
    </source>
</evidence>
<comment type="caution">
    <text evidence="2">The sequence shown here is derived from an EMBL/GenBank/DDBJ whole genome shotgun (WGS) entry which is preliminary data.</text>
</comment>
<evidence type="ECO:0000313" key="2">
    <source>
        <dbReference type="EMBL" id="GAA4329931.1"/>
    </source>
</evidence>
<gene>
    <name evidence="2" type="ORF">GCM10023149_34890</name>
</gene>
<proteinExistence type="predicted"/>
<organism evidence="2 3">
    <name type="scientific">Mucilaginibacter gynuensis</name>
    <dbReference type="NCBI Taxonomy" id="1302236"/>
    <lineage>
        <taxon>Bacteria</taxon>
        <taxon>Pseudomonadati</taxon>
        <taxon>Bacteroidota</taxon>
        <taxon>Sphingobacteriia</taxon>
        <taxon>Sphingobacteriales</taxon>
        <taxon>Sphingobacteriaceae</taxon>
        <taxon>Mucilaginibacter</taxon>
    </lineage>
</organism>
<keyword evidence="3" id="KW-1185">Reference proteome</keyword>
<sequence length="234" mass="26385">MNPILKLLKTLSLVLLCAFIALHGTAQVKTKGKHKLAAPKPKPAVVISEQLAEFKRITNRANADFIMPQGFKEIPAVNNEDFSFDYAMEIPGKDFEVWFQVRSQKENWASYERVMGDEKLKLANPDSVYIEIGKAQASALTGDQSSFTKNLPATVLNRYRADAGKSYMLNLLDLPDTKRYQYALLITLQKYHTGNIVMICFTNEKNPEFFKNVDKAGNSLKFRQSATIVNKLAD</sequence>
<dbReference type="RefSeq" id="WP_345212420.1">
    <property type="nucleotide sequence ID" value="NZ_BAABFT010000009.1"/>
</dbReference>
<dbReference type="EMBL" id="BAABFT010000009">
    <property type="protein sequence ID" value="GAA4329931.1"/>
    <property type="molecule type" value="Genomic_DNA"/>
</dbReference>
<keyword evidence="1" id="KW-0732">Signal</keyword>
<dbReference type="Proteomes" id="UP001500582">
    <property type="component" value="Unassembled WGS sequence"/>
</dbReference>
<evidence type="ECO:0000313" key="3">
    <source>
        <dbReference type="Proteomes" id="UP001500582"/>
    </source>
</evidence>
<feature type="signal peptide" evidence="1">
    <location>
        <begin position="1"/>
        <end position="26"/>
    </location>
</feature>
<protein>
    <submittedName>
        <fullName evidence="2">Uncharacterized protein</fullName>
    </submittedName>
</protein>